<proteinExistence type="inferred from homology"/>
<feature type="modified residue" description="N6-(pyridoxal phosphate)lysine" evidence="4">
    <location>
        <position position="221"/>
    </location>
</feature>
<organism evidence="7 8">
    <name type="scientific">Billgrantia campisalis</name>
    <dbReference type="NCBI Taxonomy" id="74661"/>
    <lineage>
        <taxon>Bacteria</taxon>
        <taxon>Pseudomonadati</taxon>
        <taxon>Pseudomonadota</taxon>
        <taxon>Gammaproteobacteria</taxon>
        <taxon>Oceanospirillales</taxon>
        <taxon>Halomonadaceae</taxon>
        <taxon>Billgrantia</taxon>
    </lineage>
</organism>
<dbReference type="InterPro" id="IPR015421">
    <property type="entry name" value="PyrdxlP-dep_Trfase_major"/>
</dbReference>
<evidence type="ECO:0000256" key="6">
    <source>
        <dbReference type="PIRNR" id="PIRNR038800"/>
    </source>
</evidence>
<evidence type="ECO:0000256" key="1">
    <source>
        <dbReference type="ARBA" id="ARBA00022642"/>
    </source>
</evidence>
<keyword evidence="3 4" id="KW-0663">Pyridoxal phosphate</keyword>
<sequence>MTPTLDSVRELDRRDPLAAFKSRFALPEGVIYLDGNSLGAQPVAAREALDATRDQWRDELIKGWNQGWFDAPERLGDLLAPLIGAGRGEVIVSDNITLNLFKLLGYITESQGRTRPVILSEGGNFPTDGYIAQGLCRFAGFEHRVLPEGAELADYLDERVAAVVLSQVHYRTGRLRDMAAITAQVHEQGAEVIWDLAHSAGALPVDLHGCGARYAVGCTYKYLNGGPGAPAFLYVHQDHQDGGWQPLSGWHGHAAPFAFDGDYAPAPGITRFRTGTHSALIYAPLEASLRLWQDVDMTALREKSLALGELFRDCLADLLEAEGIEDITPPQAERGSQVAFIHRDNGAPNAPGPGYAIVQALIARGVIGDYREPGLMRFGFTPLYLSYEDVWQAARHFREVVESGEYREARFQVRSEVT</sequence>
<evidence type="ECO:0000313" key="8">
    <source>
        <dbReference type="Proteomes" id="UP000814385"/>
    </source>
</evidence>
<accession>A0ABS9PBF9</accession>
<evidence type="ECO:0000256" key="3">
    <source>
        <dbReference type="ARBA" id="ARBA00022898"/>
    </source>
</evidence>
<dbReference type="Gene3D" id="3.90.1150.10">
    <property type="entry name" value="Aspartate Aminotransferase, domain 1"/>
    <property type="match status" value="1"/>
</dbReference>
<comment type="subunit">
    <text evidence="4 6">Homodimer.</text>
</comment>
<feature type="binding site" evidence="4">
    <location>
        <position position="276"/>
    </location>
    <ligand>
        <name>pyridoxal 5'-phosphate</name>
        <dbReference type="ChEBI" id="CHEBI:597326"/>
    </ligand>
</feature>
<feature type="binding site" evidence="4">
    <location>
        <position position="96"/>
    </location>
    <ligand>
        <name>pyridoxal 5'-phosphate</name>
        <dbReference type="ChEBI" id="CHEBI:597326"/>
    </ligand>
</feature>
<dbReference type="SUPFAM" id="SSF53383">
    <property type="entry name" value="PLP-dependent transferases"/>
    <property type="match status" value="1"/>
</dbReference>
<dbReference type="GO" id="GO:0030429">
    <property type="term" value="F:kynureninase activity"/>
    <property type="evidence" value="ECO:0007669"/>
    <property type="project" value="UniProtKB-EC"/>
</dbReference>
<dbReference type="EC" id="3.7.1.3" evidence="4 5"/>
<dbReference type="Gene3D" id="3.40.640.10">
    <property type="entry name" value="Type I PLP-dependent aspartate aminotransferase-like (Major domain)"/>
    <property type="match status" value="1"/>
</dbReference>
<reference evidence="7 8" key="1">
    <citation type="submission" date="2020-05" db="EMBL/GenBank/DDBJ databases">
        <title>Comparative genomic analysis of denitrifying bacteria from Halomonas genus.</title>
        <authorList>
            <person name="Wang L."/>
            <person name="Shao Z."/>
        </authorList>
    </citation>
    <scope>NUCLEOTIDE SEQUENCE [LARGE SCALE GENOMIC DNA]</scope>
    <source>
        <strain evidence="7 8">A4</strain>
    </source>
</reference>
<dbReference type="PANTHER" id="PTHR14084:SF0">
    <property type="entry name" value="KYNURENINASE"/>
    <property type="match status" value="1"/>
</dbReference>
<keyword evidence="2 4" id="KW-0378">Hydrolase</keyword>
<comment type="catalytic activity">
    <reaction evidence="4 6">
        <text>L-kynurenine + H2O = anthranilate + L-alanine + H(+)</text>
        <dbReference type="Rhea" id="RHEA:16813"/>
        <dbReference type="ChEBI" id="CHEBI:15377"/>
        <dbReference type="ChEBI" id="CHEBI:15378"/>
        <dbReference type="ChEBI" id="CHEBI:16567"/>
        <dbReference type="ChEBI" id="CHEBI:57959"/>
        <dbReference type="ChEBI" id="CHEBI:57972"/>
        <dbReference type="EC" id="3.7.1.3"/>
    </reaction>
</comment>
<dbReference type="HAMAP" id="MF_01970">
    <property type="entry name" value="Kynureninase"/>
    <property type="match status" value="1"/>
</dbReference>
<dbReference type="InterPro" id="IPR015424">
    <property type="entry name" value="PyrdxlP-dep_Trfase"/>
</dbReference>
<dbReference type="RefSeq" id="WP_238978222.1">
    <property type="nucleotide sequence ID" value="NZ_JABFUC010000013.1"/>
</dbReference>
<comment type="catalytic activity">
    <reaction evidence="6">
        <text>3-hydroxy-L-kynurenine + H2O = 3-hydroxyanthranilate + L-alanine + H(+)</text>
        <dbReference type="Rhea" id="RHEA:25143"/>
        <dbReference type="ChEBI" id="CHEBI:15377"/>
        <dbReference type="ChEBI" id="CHEBI:15378"/>
        <dbReference type="ChEBI" id="CHEBI:36559"/>
        <dbReference type="ChEBI" id="CHEBI:57972"/>
        <dbReference type="ChEBI" id="CHEBI:58125"/>
        <dbReference type="EC" id="3.7.1.3"/>
    </reaction>
</comment>
<dbReference type="Pfam" id="PF22580">
    <property type="entry name" value="KYNU_C"/>
    <property type="match status" value="1"/>
</dbReference>
<evidence type="ECO:0000313" key="7">
    <source>
        <dbReference type="EMBL" id="MCG6659076.1"/>
    </source>
</evidence>
<feature type="binding site" evidence="4">
    <location>
        <begin position="125"/>
        <end position="128"/>
    </location>
    <ligand>
        <name>pyridoxal 5'-phosphate</name>
        <dbReference type="ChEBI" id="CHEBI:597326"/>
    </ligand>
</feature>
<evidence type="ECO:0000256" key="2">
    <source>
        <dbReference type="ARBA" id="ARBA00022801"/>
    </source>
</evidence>
<comment type="caution">
    <text evidence="4">Lacks conserved residue(s) required for the propagation of feature annotation.</text>
</comment>
<comment type="caution">
    <text evidence="7">The sequence shown here is derived from an EMBL/GenBank/DDBJ whole genome shotgun (WGS) entry which is preliminary data.</text>
</comment>
<comment type="function">
    <text evidence="4 6">Catalyzes the cleavage of L-kynurenine (L-Kyn) and L-3-hydroxykynurenine (L-3OHKyn) into anthranilic acid (AA) and 3-hydroxyanthranilic acid (3-OHAA), respectively.</text>
</comment>
<comment type="pathway">
    <text evidence="4 6">Cofactor biosynthesis; NAD(+) biosynthesis; quinolinate from L-kynurenine: step 2/3.</text>
</comment>
<dbReference type="NCBIfam" id="TIGR01814">
    <property type="entry name" value="kynureninase"/>
    <property type="match status" value="1"/>
</dbReference>
<dbReference type="PIRSF" id="PIRSF038800">
    <property type="entry name" value="KYNU"/>
    <property type="match status" value="1"/>
</dbReference>
<evidence type="ECO:0000256" key="5">
    <source>
        <dbReference type="NCBIfam" id="TIGR01814"/>
    </source>
</evidence>
<gene>
    <name evidence="4 7" type="primary">kynU</name>
    <name evidence="7" type="ORF">HOP52_15055</name>
</gene>
<protein>
    <recommendedName>
        <fullName evidence="4 5">Kynureninase</fullName>
        <ecNumber evidence="4 5">3.7.1.3</ecNumber>
    </recommendedName>
    <alternativeName>
        <fullName evidence="4">L-kynurenine hydrolase</fullName>
    </alternativeName>
</protein>
<feature type="binding site" evidence="4">
    <location>
        <position position="97"/>
    </location>
    <ligand>
        <name>pyridoxal 5'-phosphate</name>
        <dbReference type="ChEBI" id="CHEBI:597326"/>
    </ligand>
</feature>
<evidence type="ECO:0000256" key="4">
    <source>
        <dbReference type="HAMAP-Rule" id="MF_01970"/>
    </source>
</evidence>
<keyword evidence="8" id="KW-1185">Reference proteome</keyword>
<dbReference type="InterPro" id="IPR015422">
    <property type="entry name" value="PyrdxlP-dep_Trfase_small"/>
</dbReference>
<name>A0ABS9PBF9_9GAMM</name>
<feature type="binding site" evidence="4">
    <location>
        <position position="198"/>
    </location>
    <ligand>
        <name>pyridoxal 5'-phosphate</name>
        <dbReference type="ChEBI" id="CHEBI:597326"/>
    </ligand>
</feature>
<dbReference type="Proteomes" id="UP000814385">
    <property type="component" value="Unassembled WGS sequence"/>
</dbReference>
<dbReference type="InterPro" id="IPR010111">
    <property type="entry name" value="Kynureninase"/>
</dbReference>
<comment type="similarity">
    <text evidence="4 6">Belongs to the kynureninase family.</text>
</comment>
<keyword evidence="1 4" id="KW-0662">Pyridine nucleotide biosynthesis</keyword>
<feature type="binding site" evidence="4">
    <location>
        <position position="250"/>
    </location>
    <ligand>
        <name>pyridoxal 5'-phosphate</name>
        <dbReference type="ChEBI" id="CHEBI:597326"/>
    </ligand>
</feature>
<feature type="binding site" evidence="4">
    <location>
        <position position="195"/>
    </location>
    <ligand>
        <name>pyridoxal 5'-phosphate</name>
        <dbReference type="ChEBI" id="CHEBI:597326"/>
    </ligand>
</feature>
<comment type="cofactor">
    <cofactor evidence="4 6">
        <name>pyridoxal 5'-phosphate</name>
        <dbReference type="ChEBI" id="CHEBI:597326"/>
    </cofactor>
</comment>
<comment type="pathway">
    <text evidence="4 6">Amino-acid degradation; L-kynurenine degradation; L-alanine and anthranilate from L-kynurenine: step 1/1.</text>
</comment>
<dbReference type="EMBL" id="JABFUC010000013">
    <property type="protein sequence ID" value="MCG6659076.1"/>
    <property type="molecule type" value="Genomic_DNA"/>
</dbReference>
<dbReference type="PANTHER" id="PTHR14084">
    <property type="entry name" value="KYNURENINASE"/>
    <property type="match status" value="1"/>
</dbReference>
<feature type="binding site" evidence="4">
    <location>
        <position position="220"/>
    </location>
    <ligand>
        <name>pyridoxal 5'-phosphate</name>
        <dbReference type="ChEBI" id="CHEBI:597326"/>
    </ligand>
</feature>